<feature type="domain" description="DUF1232" evidence="6">
    <location>
        <begin position="45"/>
        <end position="76"/>
    </location>
</feature>
<dbReference type="InterPro" id="IPR010652">
    <property type="entry name" value="DUF1232"/>
</dbReference>
<gene>
    <name evidence="7" type="ORF">SAMN05444921_13129</name>
</gene>
<dbReference type="STRING" id="1196353.SAMN05444921_13129"/>
<dbReference type="Pfam" id="PF06803">
    <property type="entry name" value="DUF1232"/>
    <property type="match status" value="1"/>
</dbReference>
<keyword evidence="8" id="KW-1185">Reference proteome</keyword>
<evidence type="ECO:0000313" key="8">
    <source>
        <dbReference type="Proteomes" id="UP000199063"/>
    </source>
</evidence>
<evidence type="ECO:0000256" key="2">
    <source>
        <dbReference type="ARBA" id="ARBA00022692"/>
    </source>
</evidence>
<dbReference type="AlphaFoldDB" id="A0A1H0CUB6"/>
<dbReference type="GeneID" id="40833929"/>
<feature type="transmembrane region" description="Helical" evidence="5">
    <location>
        <begin position="6"/>
        <end position="26"/>
    </location>
</feature>
<dbReference type="RefSeq" id="WP_093661755.1">
    <property type="nucleotide sequence ID" value="NZ_FNHI01000031.1"/>
</dbReference>
<accession>A0A1H0CUB6</accession>
<keyword evidence="3 5" id="KW-1133">Transmembrane helix</keyword>
<keyword evidence="2 5" id="KW-0812">Transmembrane</keyword>
<evidence type="ECO:0000259" key="6">
    <source>
        <dbReference type="Pfam" id="PF06803"/>
    </source>
</evidence>
<sequence>MDGSAFWWILGAITLATAFGAAWMLLRVVKARRALLDAGVPVRDKALFWAAVLYTVSPVDLLPDPVYLDDIGLLMLALRALHTAAQGAGREKPG</sequence>
<evidence type="ECO:0000313" key="7">
    <source>
        <dbReference type="EMBL" id="SDN61473.1"/>
    </source>
</evidence>
<keyword evidence="4 5" id="KW-0472">Membrane</keyword>
<evidence type="ECO:0000256" key="5">
    <source>
        <dbReference type="SAM" id="Phobius"/>
    </source>
</evidence>
<dbReference type="Proteomes" id="UP000199063">
    <property type="component" value="Unassembled WGS sequence"/>
</dbReference>
<dbReference type="GO" id="GO:0012505">
    <property type="term" value="C:endomembrane system"/>
    <property type="evidence" value="ECO:0007669"/>
    <property type="project" value="UniProtKB-SubCell"/>
</dbReference>
<evidence type="ECO:0000256" key="4">
    <source>
        <dbReference type="ARBA" id="ARBA00023136"/>
    </source>
</evidence>
<proteinExistence type="predicted"/>
<dbReference type="EMBL" id="FNHI01000031">
    <property type="protein sequence ID" value="SDN61473.1"/>
    <property type="molecule type" value="Genomic_DNA"/>
</dbReference>
<protein>
    <recommendedName>
        <fullName evidence="6">DUF1232 domain-containing protein</fullName>
    </recommendedName>
</protein>
<evidence type="ECO:0000256" key="1">
    <source>
        <dbReference type="ARBA" id="ARBA00004127"/>
    </source>
</evidence>
<name>A0A1H0CUB6_9ACTN</name>
<evidence type="ECO:0000256" key="3">
    <source>
        <dbReference type="ARBA" id="ARBA00022989"/>
    </source>
</evidence>
<comment type="subcellular location">
    <subcellularLocation>
        <location evidence="1">Endomembrane system</location>
        <topology evidence="1">Multi-pass membrane protein</topology>
    </subcellularLocation>
</comment>
<reference evidence="8" key="1">
    <citation type="submission" date="2016-10" db="EMBL/GenBank/DDBJ databases">
        <authorList>
            <person name="Varghese N."/>
            <person name="Submissions S."/>
        </authorList>
    </citation>
    <scope>NUCLEOTIDE SEQUENCE [LARGE SCALE GENOMIC DNA]</scope>
    <source>
        <strain evidence="8">CGMCC 4.7042</strain>
    </source>
</reference>
<organism evidence="7 8">
    <name type="scientific">Streptomyces wuyuanensis</name>
    <dbReference type="NCBI Taxonomy" id="1196353"/>
    <lineage>
        <taxon>Bacteria</taxon>
        <taxon>Bacillati</taxon>
        <taxon>Actinomycetota</taxon>
        <taxon>Actinomycetes</taxon>
        <taxon>Kitasatosporales</taxon>
        <taxon>Streptomycetaceae</taxon>
        <taxon>Streptomyces</taxon>
    </lineage>
</organism>